<keyword evidence="7" id="KW-1133">Transmembrane helix</keyword>
<evidence type="ECO:0000256" key="6">
    <source>
        <dbReference type="SAM" id="MobiDB-lite"/>
    </source>
</evidence>
<keyword evidence="9" id="KW-1185">Reference proteome</keyword>
<feature type="region of interest" description="Disordered" evidence="6">
    <location>
        <begin position="1"/>
        <end position="20"/>
    </location>
</feature>
<evidence type="ECO:0000313" key="9">
    <source>
        <dbReference type="Proteomes" id="UP001309876"/>
    </source>
</evidence>
<evidence type="ECO:0000256" key="7">
    <source>
        <dbReference type="SAM" id="Phobius"/>
    </source>
</evidence>
<evidence type="ECO:0000256" key="4">
    <source>
        <dbReference type="ARBA" id="ARBA00022729"/>
    </source>
</evidence>
<sequence length="260" mass="29294">MDNEKAPLYTDFPAGQSRQGSMRTRKRAALLPAALLLTALLLLVKSLFVCHGHYDPLKDLRDELSTNEYQDVARKDKVALEAHIMSKCPDARDCLQQLIVPTMEQMSDKVEFKLSYIGRFDKNSDGVECMHGPSECLGNMIELCAARIYPDPKIYLGFANCLTTSYSLIPNQDLVRSCSFEHGISFDRVNKCLSDEGHGSELLRESFIRSQEGNVTKSCTVRLAGEVRCIRDGGEWYNCPGGSRVEDLVRDIERLYEAER</sequence>
<keyword evidence="7" id="KW-0812">Transmembrane</keyword>
<name>A0AAN7YGU3_9EURO</name>
<comment type="subcellular location">
    <subcellularLocation>
        <location evidence="1">Secreted</location>
    </subcellularLocation>
</comment>
<dbReference type="Proteomes" id="UP001309876">
    <property type="component" value="Unassembled WGS sequence"/>
</dbReference>
<organism evidence="8 9">
    <name type="scientific">Lithohypha guttulata</name>
    <dbReference type="NCBI Taxonomy" id="1690604"/>
    <lineage>
        <taxon>Eukaryota</taxon>
        <taxon>Fungi</taxon>
        <taxon>Dikarya</taxon>
        <taxon>Ascomycota</taxon>
        <taxon>Pezizomycotina</taxon>
        <taxon>Eurotiomycetes</taxon>
        <taxon>Chaetothyriomycetidae</taxon>
        <taxon>Chaetothyriales</taxon>
        <taxon>Trichomeriaceae</taxon>
        <taxon>Lithohypha</taxon>
    </lineage>
</organism>
<comment type="caution">
    <text evidence="8">The sequence shown here is derived from an EMBL/GenBank/DDBJ whole genome shotgun (WGS) entry which is preliminary data.</text>
</comment>
<dbReference type="InterPro" id="IPR004911">
    <property type="entry name" value="Interferon-induced_GILT"/>
</dbReference>
<dbReference type="AlphaFoldDB" id="A0AAN7YGU3"/>
<keyword evidence="4" id="KW-0732">Signal</keyword>
<evidence type="ECO:0000256" key="1">
    <source>
        <dbReference type="ARBA" id="ARBA00004613"/>
    </source>
</evidence>
<accession>A0AAN7YGU3</accession>
<evidence type="ECO:0000313" key="8">
    <source>
        <dbReference type="EMBL" id="KAK5085515.1"/>
    </source>
</evidence>
<evidence type="ECO:0000256" key="2">
    <source>
        <dbReference type="ARBA" id="ARBA00005679"/>
    </source>
</evidence>
<dbReference type="EMBL" id="JAVRRJ010000004">
    <property type="protein sequence ID" value="KAK5085515.1"/>
    <property type="molecule type" value="Genomic_DNA"/>
</dbReference>
<proteinExistence type="inferred from homology"/>
<dbReference type="GO" id="GO:0005576">
    <property type="term" value="C:extracellular region"/>
    <property type="evidence" value="ECO:0007669"/>
    <property type="project" value="UniProtKB-SubCell"/>
</dbReference>
<keyword evidence="7" id="KW-0472">Membrane</keyword>
<feature type="transmembrane region" description="Helical" evidence="7">
    <location>
        <begin position="28"/>
        <end position="48"/>
    </location>
</feature>
<dbReference type="Pfam" id="PF03227">
    <property type="entry name" value="GILT"/>
    <property type="match status" value="1"/>
</dbReference>
<dbReference type="PANTHER" id="PTHR13234:SF8">
    <property type="entry name" value="GAMMA-INTERFERON-INDUCIBLE LYSOSOMAL THIOL REDUCTASE"/>
    <property type="match status" value="1"/>
</dbReference>
<keyword evidence="3" id="KW-0964">Secreted</keyword>
<gene>
    <name evidence="8" type="ORF">LTR05_004800</name>
</gene>
<keyword evidence="5" id="KW-0325">Glycoprotein</keyword>
<evidence type="ECO:0000256" key="5">
    <source>
        <dbReference type="ARBA" id="ARBA00023180"/>
    </source>
</evidence>
<dbReference type="GO" id="GO:0016671">
    <property type="term" value="F:oxidoreductase activity, acting on a sulfur group of donors, disulfide as acceptor"/>
    <property type="evidence" value="ECO:0007669"/>
    <property type="project" value="InterPro"/>
</dbReference>
<reference evidence="8 9" key="1">
    <citation type="submission" date="2023-08" db="EMBL/GenBank/DDBJ databases">
        <title>Black Yeasts Isolated from many extreme environments.</title>
        <authorList>
            <person name="Coleine C."/>
            <person name="Stajich J.E."/>
            <person name="Selbmann L."/>
        </authorList>
    </citation>
    <scope>NUCLEOTIDE SEQUENCE [LARGE SCALE GENOMIC DNA]</scope>
    <source>
        <strain evidence="8 9">CCFEE 5910</strain>
    </source>
</reference>
<comment type="similarity">
    <text evidence="2">Belongs to the GILT family.</text>
</comment>
<dbReference type="PANTHER" id="PTHR13234">
    <property type="entry name" value="GAMMA-INTERFERON INDUCIBLE LYSOSOMAL THIOL REDUCTASE GILT"/>
    <property type="match status" value="1"/>
</dbReference>
<protein>
    <submittedName>
        <fullName evidence="8">Uncharacterized protein</fullName>
    </submittedName>
</protein>
<evidence type="ECO:0000256" key="3">
    <source>
        <dbReference type="ARBA" id="ARBA00022525"/>
    </source>
</evidence>